<dbReference type="OrthoDB" id="9781034at2"/>
<dbReference type="STRING" id="29571.SAMN05878437_0560"/>
<dbReference type="PANTHER" id="PTHR11364:SF27">
    <property type="entry name" value="SULFURTRANSFERASE"/>
    <property type="match status" value="1"/>
</dbReference>
<dbReference type="InParanoid" id="A0A1M7F097"/>
<feature type="domain" description="Rhodanese" evidence="3">
    <location>
        <begin position="17"/>
        <end position="137"/>
    </location>
</feature>
<dbReference type="Pfam" id="PF00581">
    <property type="entry name" value="Rhodanese"/>
    <property type="match status" value="2"/>
</dbReference>
<proteinExistence type="predicted"/>
<evidence type="ECO:0000313" key="4">
    <source>
        <dbReference type="EMBL" id="SHL97217.1"/>
    </source>
</evidence>
<dbReference type="PANTHER" id="PTHR11364">
    <property type="entry name" value="THIOSULFATE SULFERTANSFERASE"/>
    <property type="match status" value="1"/>
</dbReference>
<keyword evidence="1 4" id="KW-0808">Transferase</keyword>
<evidence type="ECO:0000256" key="1">
    <source>
        <dbReference type="ARBA" id="ARBA00022679"/>
    </source>
</evidence>
<dbReference type="InterPro" id="IPR045078">
    <property type="entry name" value="TST/MPST-like"/>
</dbReference>
<dbReference type="EMBL" id="LT670847">
    <property type="protein sequence ID" value="SHL97217.1"/>
    <property type="molecule type" value="Genomic_DNA"/>
</dbReference>
<dbReference type="CDD" id="cd01448">
    <property type="entry name" value="TST_Repeat_1"/>
    <property type="match status" value="1"/>
</dbReference>
<dbReference type="PROSITE" id="PS50206">
    <property type="entry name" value="RHODANESE_3"/>
    <property type="match status" value="2"/>
</dbReference>
<keyword evidence="2" id="KW-0677">Repeat</keyword>
<dbReference type="RefSeq" id="WP_079551112.1">
    <property type="nucleotide sequence ID" value="NZ_LT670847.1"/>
</dbReference>
<dbReference type="AlphaFoldDB" id="A0A1M7F097"/>
<accession>A0A1M7F097</accession>
<dbReference type="InterPro" id="IPR001763">
    <property type="entry name" value="Rhodanese-like_dom"/>
</dbReference>
<reference evidence="4 5" key="1">
    <citation type="submission" date="2016-11" db="EMBL/GenBank/DDBJ databases">
        <authorList>
            <person name="Jaros S."/>
            <person name="Januszkiewicz K."/>
            <person name="Wedrychowicz H."/>
        </authorList>
    </citation>
    <scope>NUCLEOTIDE SEQUENCE [LARGE SCALE GENOMIC DNA]</scope>
    <source>
        <strain evidence="4 5">ACAM 12</strain>
    </source>
</reference>
<gene>
    <name evidence="4" type="ORF">SAMN05878437_0560</name>
</gene>
<name>A0A1M7F097_9GAMM</name>
<dbReference type="CDD" id="cd01449">
    <property type="entry name" value="TST_Repeat_2"/>
    <property type="match status" value="1"/>
</dbReference>
<dbReference type="SMART" id="SM00450">
    <property type="entry name" value="RHOD"/>
    <property type="match status" value="2"/>
</dbReference>
<dbReference type="Gene3D" id="3.40.250.10">
    <property type="entry name" value="Rhodanese-like domain"/>
    <property type="match status" value="2"/>
</dbReference>
<dbReference type="Proteomes" id="UP000190911">
    <property type="component" value="Chromosome I"/>
</dbReference>
<keyword evidence="5" id="KW-1185">Reference proteome</keyword>
<dbReference type="InterPro" id="IPR036873">
    <property type="entry name" value="Rhodanese-like_dom_sf"/>
</dbReference>
<organism evidence="4 5">
    <name type="scientific">Vreelandella subglaciescola</name>
    <dbReference type="NCBI Taxonomy" id="29571"/>
    <lineage>
        <taxon>Bacteria</taxon>
        <taxon>Pseudomonadati</taxon>
        <taxon>Pseudomonadota</taxon>
        <taxon>Gammaproteobacteria</taxon>
        <taxon>Oceanospirillales</taxon>
        <taxon>Halomonadaceae</taxon>
        <taxon>Vreelandella</taxon>
    </lineage>
</organism>
<evidence type="ECO:0000313" key="5">
    <source>
        <dbReference type="Proteomes" id="UP000190911"/>
    </source>
</evidence>
<dbReference type="GO" id="GO:0004792">
    <property type="term" value="F:thiosulfate-cyanide sulfurtransferase activity"/>
    <property type="evidence" value="ECO:0007669"/>
    <property type="project" value="TreeGrafter"/>
</dbReference>
<dbReference type="SUPFAM" id="SSF52821">
    <property type="entry name" value="Rhodanese/Cell cycle control phosphatase"/>
    <property type="match status" value="2"/>
</dbReference>
<sequence length="272" mass="28540">MKHPLITAEALGAALSGAKPPRVLDCRARLDDAGAGERLWLEGHVPTSQHVDLDRDLAAPPGCGGRHPLPSPEAFISVVQRLGIDPAQPVVVYDDRGGQLAAARTWWMLAVWAGHPDVRVLDGGLDAWQQTGGEWATDAGAPSPSDWQPRLDDSAWVDADAVAEGSMLPVDARAAARFRGEAEPVDPVAGHIPGAQCRPSANNLTDTGHFKPAATLASELPDAPAVVAYCGSGITACHNVLAYAVAGRPLPRLYAGSWSEWITDGERPVATG</sequence>
<evidence type="ECO:0000259" key="3">
    <source>
        <dbReference type="PROSITE" id="PS50206"/>
    </source>
</evidence>
<keyword evidence="4" id="KW-0670">Pyruvate</keyword>
<protein>
    <submittedName>
        <fullName evidence="4">Thiosulfate/3-mercaptopyruvate sulfurtransferase</fullName>
    </submittedName>
</protein>
<feature type="domain" description="Rhodanese" evidence="3">
    <location>
        <begin position="170"/>
        <end position="270"/>
    </location>
</feature>
<evidence type="ECO:0000256" key="2">
    <source>
        <dbReference type="ARBA" id="ARBA00022737"/>
    </source>
</evidence>